<reference evidence="2" key="1">
    <citation type="submission" date="2023-06" db="EMBL/GenBank/DDBJ databases">
        <title>Genome-scale phylogeny and comparative genomics of the fungal order Sordariales.</title>
        <authorList>
            <consortium name="Lawrence Berkeley National Laboratory"/>
            <person name="Hensen N."/>
            <person name="Bonometti L."/>
            <person name="Westerberg I."/>
            <person name="Brannstrom I.O."/>
            <person name="Guillou S."/>
            <person name="Cros-Aarteil S."/>
            <person name="Calhoun S."/>
            <person name="Haridas S."/>
            <person name="Kuo A."/>
            <person name="Mondo S."/>
            <person name="Pangilinan J."/>
            <person name="Riley R."/>
            <person name="LaButti K."/>
            <person name="Andreopoulos B."/>
            <person name="Lipzen A."/>
            <person name="Chen C."/>
            <person name="Yanf M."/>
            <person name="Daum C."/>
            <person name="Ng V."/>
            <person name="Clum A."/>
            <person name="Steindorff A."/>
            <person name="Ohm R."/>
            <person name="Martin F."/>
            <person name="Silar P."/>
            <person name="Natvig D."/>
            <person name="Lalanne C."/>
            <person name="Gautier V."/>
            <person name="Ament-velasquez S.L."/>
            <person name="Kruys A."/>
            <person name="Hutchinson M.I."/>
            <person name="Powell A.J."/>
            <person name="Barry K."/>
            <person name="Miller A.N."/>
            <person name="Grigoriev I.V."/>
            <person name="Debuchy R."/>
            <person name="Gladieux P."/>
            <person name="Thoren M.H."/>
            <person name="Johannesson H."/>
        </authorList>
    </citation>
    <scope>NUCLEOTIDE SEQUENCE</scope>
    <source>
        <strain evidence="2">SMH3187-1</strain>
    </source>
</reference>
<name>A0AA40F0J3_9PEZI</name>
<sequence length="81" mass="8903">MLAGLFTFVRVFTFLPPRRCDGSACRDSCAHKIASDSGEQSIHPKPAGRPCDLVPGTSTTPQLPRRRALGRTMTKQLLQIH</sequence>
<gene>
    <name evidence="2" type="ORF">B0T18DRAFT_405653</name>
</gene>
<evidence type="ECO:0000313" key="2">
    <source>
        <dbReference type="EMBL" id="KAK0749030.1"/>
    </source>
</evidence>
<protein>
    <submittedName>
        <fullName evidence="2">Uncharacterized protein</fullName>
    </submittedName>
</protein>
<dbReference type="EMBL" id="JAUKUD010000003">
    <property type="protein sequence ID" value="KAK0749030.1"/>
    <property type="molecule type" value="Genomic_DNA"/>
</dbReference>
<dbReference type="AlphaFoldDB" id="A0AA40F0J3"/>
<proteinExistence type="predicted"/>
<evidence type="ECO:0000256" key="1">
    <source>
        <dbReference type="SAM" id="MobiDB-lite"/>
    </source>
</evidence>
<feature type="region of interest" description="Disordered" evidence="1">
    <location>
        <begin position="36"/>
        <end position="63"/>
    </location>
</feature>
<accession>A0AA40F0J3</accession>
<dbReference type="Proteomes" id="UP001172155">
    <property type="component" value="Unassembled WGS sequence"/>
</dbReference>
<comment type="caution">
    <text evidence="2">The sequence shown here is derived from an EMBL/GenBank/DDBJ whole genome shotgun (WGS) entry which is preliminary data.</text>
</comment>
<organism evidence="2 3">
    <name type="scientific">Schizothecium vesticola</name>
    <dbReference type="NCBI Taxonomy" id="314040"/>
    <lineage>
        <taxon>Eukaryota</taxon>
        <taxon>Fungi</taxon>
        <taxon>Dikarya</taxon>
        <taxon>Ascomycota</taxon>
        <taxon>Pezizomycotina</taxon>
        <taxon>Sordariomycetes</taxon>
        <taxon>Sordariomycetidae</taxon>
        <taxon>Sordariales</taxon>
        <taxon>Schizotheciaceae</taxon>
        <taxon>Schizothecium</taxon>
    </lineage>
</organism>
<evidence type="ECO:0000313" key="3">
    <source>
        <dbReference type="Proteomes" id="UP001172155"/>
    </source>
</evidence>
<keyword evidence="3" id="KW-1185">Reference proteome</keyword>